<sequence>MLRYAKNGIFSSEDMSKLDKKKVCIIGSGGLGGYILEMLTRVGVGSITIIDGDVFDETNLNRQILATSESINRGKVEVAIERMKQVNPEVQINGIRIFLNEGNVNGLIEGHDIVVDGLDSIDTRFILEKACESMKIPLVHGAIAGWYGQVTTIMPGDRTLAAIYKTRVSKGVEKNIGNPSFTPACIASFQVSEVLKVLLGLGETLSKKLLMIDLLDNEIFVLNINK</sequence>
<dbReference type="GO" id="GO:0061503">
    <property type="term" value="F:tRNA threonylcarbamoyladenosine dehydratase"/>
    <property type="evidence" value="ECO:0007669"/>
    <property type="project" value="TreeGrafter"/>
</dbReference>
<name>A0A4R2TVQ7_9FIRM</name>
<evidence type="ECO:0000259" key="1">
    <source>
        <dbReference type="Pfam" id="PF00899"/>
    </source>
</evidence>
<dbReference type="PANTHER" id="PTHR43267:SF1">
    <property type="entry name" value="TRNA THREONYLCARBAMOYLADENOSINE DEHYDRATASE"/>
    <property type="match status" value="1"/>
</dbReference>
<dbReference type="Pfam" id="PF00899">
    <property type="entry name" value="ThiF"/>
    <property type="match status" value="1"/>
</dbReference>
<dbReference type="EMBL" id="SLYC01000001">
    <property type="protein sequence ID" value="TCQ08080.1"/>
    <property type="molecule type" value="Genomic_DNA"/>
</dbReference>
<dbReference type="RefSeq" id="WP_132847250.1">
    <property type="nucleotide sequence ID" value="NZ_CP058648.1"/>
</dbReference>
<dbReference type="AlphaFoldDB" id="A0A4R2TVQ7"/>
<keyword evidence="3" id="KW-1185">Reference proteome</keyword>
<dbReference type="GO" id="GO:0061504">
    <property type="term" value="P:cyclic threonylcarbamoyladenosine biosynthetic process"/>
    <property type="evidence" value="ECO:0007669"/>
    <property type="project" value="TreeGrafter"/>
</dbReference>
<dbReference type="CDD" id="cd00757">
    <property type="entry name" value="ThiF_MoeB_HesA_family"/>
    <property type="match status" value="1"/>
</dbReference>
<evidence type="ECO:0000313" key="3">
    <source>
        <dbReference type="Proteomes" id="UP000295504"/>
    </source>
</evidence>
<dbReference type="InterPro" id="IPR045886">
    <property type="entry name" value="ThiF/MoeB/HesA"/>
</dbReference>
<dbReference type="InterPro" id="IPR035985">
    <property type="entry name" value="Ubiquitin-activating_enz"/>
</dbReference>
<evidence type="ECO:0000313" key="2">
    <source>
        <dbReference type="EMBL" id="TCQ08080.1"/>
    </source>
</evidence>
<dbReference type="InterPro" id="IPR000594">
    <property type="entry name" value="ThiF_NAD_FAD-bd"/>
</dbReference>
<dbReference type="OrthoDB" id="9804286at2"/>
<dbReference type="Proteomes" id="UP000295504">
    <property type="component" value="Unassembled WGS sequence"/>
</dbReference>
<dbReference type="GO" id="GO:0008641">
    <property type="term" value="F:ubiquitin-like modifier activating enzyme activity"/>
    <property type="evidence" value="ECO:0007669"/>
    <property type="project" value="InterPro"/>
</dbReference>
<organism evidence="2 3">
    <name type="scientific">Serpentinicella alkaliphila</name>
    <dbReference type="NCBI Taxonomy" id="1734049"/>
    <lineage>
        <taxon>Bacteria</taxon>
        <taxon>Bacillati</taxon>
        <taxon>Bacillota</taxon>
        <taxon>Clostridia</taxon>
        <taxon>Peptostreptococcales</taxon>
        <taxon>Natronincolaceae</taxon>
        <taxon>Serpentinicella</taxon>
    </lineage>
</organism>
<dbReference type="SUPFAM" id="SSF69572">
    <property type="entry name" value="Activating enzymes of the ubiquitin-like proteins"/>
    <property type="match status" value="1"/>
</dbReference>
<comment type="caution">
    <text evidence="2">The sequence shown here is derived from an EMBL/GenBank/DDBJ whole genome shotgun (WGS) entry which is preliminary data.</text>
</comment>
<keyword evidence="2" id="KW-0548">Nucleotidyltransferase</keyword>
<dbReference type="PANTHER" id="PTHR43267">
    <property type="entry name" value="TRNA THREONYLCARBAMOYLADENOSINE DEHYDRATASE"/>
    <property type="match status" value="1"/>
</dbReference>
<keyword evidence="2" id="KW-0808">Transferase</keyword>
<reference evidence="2 3" key="1">
    <citation type="submission" date="2019-03" db="EMBL/GenBank/DDBJ databases">
        <title>Genomic Encyclopedia of Type Strains, Phase IV (KMG-IV): sequencing the most valuable type-strain genomes for metagenomic binning, comparative biology and taxonomic classification.</title>
        <authorList>
            <person name="Goeker M."/>
        </authorList>
    </citation>
    <scope>NUCLEOTIDE SEQUENCE [LARGE SCALE GENOMIC DNA]</scope>
    <source>
        <strain evidence="2 3">DSM 100013</strain>
    </source>
</reference>
<dbReference type="Gene3D" id="3.40.50.720">
    <property type="entry name" value="NAD(P)-binding Rossmann-like Domain"/>
    <property type="match status" value="1"/>
</dbReference>
<protein>
    <submittedName>
        <fullName evidence="2">Molybdopterin/thiamine biosynthesis adenylyltransferase</fullName>
    </submittedName>
</protein>
<gene>
    <name evidence="2" type="ORF">EDD79_1001168</name>
</gene>
<feature type="domain" description="THIF-type NAD/FAD binding fold" evidence="1">
    <location>
        <begin position="9"/>
        <end position="223"/>
    </location>
</feature>
<accession>A0A4R2TVQ7</accession>
<proteinExistence type="predicted"/>
<dbReference type="GO" id="GO:0016779">
    <property type="term" value="F:nucleotidyltransferase activity"/>
    <property type="evidence" value="ECO:0007669"/>
    <property type="project" value="UniProtKB-KW"/>
</dbReference>